<proteinExistence type="predicted"/>
<organism evidence="1 2">
    <name type="scientific">Siccirubricoccus deserti</name>
    <dbReference type="NCBI Taxonomy" id="2013562"/>
    <lineage>
        <taxon>Bacteria</taxon>
        <taxon>Pseudomonadati</taxon>
        <taxon>Pseudomonadota</taxon>
        <taxon>Alphaproteobacteria</taxon>
        <taxon>Acetobacterales</taxon>
        <taxon>Roseomonadaceae</taxon>
        <taxon>Siccirubricoccus</taxon>
    </lineage>
</organism>
<keyword evidence="2" id="KW-1185">Reference proteome</keyword>
<dbReference type="RefSeq" id="WP_186772388.1">
    <property type="nucleotide sequence ID" value="NZ_JACOMF010000031.1"/>
</dbReference>
<comment type="caution">
    <text evidence="1">The sequence shown here is derived from an EMBL/GenBank/DDBJ whole genome shotgun (WGS) entry which is preliminary data.</text>
</comment>
<sequence>MSDKEGTLSVISPDDANGLAILTETEVAAVSGGQFGVGRGIASGRAESELTASTLKGDWSAGAHKVGVT</sequence>
<accession>A0A9X0R3A4</accession>
<dbReference type="AlphaFoldDB" id="A0A9X0R3A4"/>
<evidence type="ECO:0000313" key="1">
    <source>
        <dbReference type="EMBL" id="MBC4017628.1"/>
    </source>
</evidence>
<reference evidence="1" key="1">
    <citation type="submission" date="2020-08" db="EMBL/GenBank/DDBJ databases">
        <authorList>
            <person name="Hu Y."/>
            <person name="Nguyen S.V."/>
            <person name="Li F."/>
            <person name="Fanning S."/>
        </authorList>
    </citation>
    <scope>NUCLEOTIDE SEQUENCE</scope>
    <source>
        <strain evidence="1">SYSU D8009</strain>
    </source>
</reference>
<evidence type="ECO:0000313" key="2">
    <source>
        <dbReference type="Proteomes" id="UP000600101"/>
    </source>
</evidence>
<dbReference type="EMBL" id="JACOMF010000031">
    <property type="protein sequence ID" value="MBC4017628.1"/>
    <property type="molecule type" value="Genomic_DNA"/>
</dbReference>
<gene>
    <name evidence="1" type="ORF">H7965_20165</name>
</gene>
<dbReference type="Proteomes" id="UP000600101">
    <property type="component" value="Unassembled WGS sequence"/>
</dbReference>
<protein>
    <submittedName>
        <fullName evidence="1">Uncharacterized protein</fullName>
    </submittedName>
</protein>
<name>A0A9X0R3A4_9PROT</name>